<dbReference type="Proteomes" id="UP001597506">
    <property type="component" value="Unassembled WGS sequence"/>
</dbReference>
<evidence type="ECO:0000256" key="9">
    <source>
        <dbReference type="RuleBase" id="RU366031"/>
    </source>
</evidence>
<dbReference type="SUPFAM" id="SSF69618">
    <property type="entry name" value="HemD-like"/>
    <property type="match status" value="1"/>
</dbReference>
<evidence type="ECO:0000256" key="4">
    <source>
        <dbReference type="ARBA" id="ARBA00023239"/>
    </source>
</evidence>
<evidence type="ECO:0000256" key="3">
    <source>
        <dbReference type="ARBA" id="ARBA00013109"/>
    </source>
</evidence>
<evidence type="ECO:0000259" key="10">
    <source>
        <dbReference type="Pfam" id="PF02602"/>
    </source>
</evidence>
<proteinExistence type="inferred from homology"/>
<evidence type="ECO:0000256" key="1">
    <source>
        <dbReference type="ARBA" id="ARBA00004772"/>
    </source>
</evidence>
<accession>A0ABW5RS05</accession>
<dbReference type="EC" id="4.2.1.75" evidence="3 9"/>
<evidence type="ECO:0000256" key="2">
    <source>
        <dbReference type="ARBA" id="ARBA00008133"/>
    </source>
</evidence>
<dbReference type="PANTHER" id="PTHR38042">
    <property type="entry name" value="UROPORPHYRINOGEN-III SYNTHASE, CHLOROPLASTIC"/>
    <property type="match status" value="1"/>
</dbReference>
<dbReference type="Gene3D" id="3.40.50.10090">
    <property type="match status" value="2"/>
</dbReference>
<dbReference type="Pfam" id="PF02602">
    <property type="entry name" value="HEM4"/>
    <property type="match status" value="1"/>
</dbReference>
<sequence length="265" mass="30139">MTTLSPLANNTILITRGANEVEAMSSLISHYGGTAMHVPLLSFQYNKDTNESTYLTRLDQYDWIIFTSKNGVDFFFQRLESYGESLRDFKGKIAAVGEKTKEVLHTYGIDVSFVPEKFTAEDFSEEFQSQLDSVKSVLIPKGNLARDVIASQLTSQKVKCDEWIIYNTVLPSESKHRLRDTLLQSTVNFITFTSSSTVRHFMQVVKEYNLERRIEGIPIACIGPIAKRTASEFGLHVNICPKVYTVEGMIEDIVQYVKEHKEEEK</sequence>
<dbReference type="GO" id="GO:0004852">
    <property type="term" value="F:uroporphyrinogen-III synthase activity"/>
    <property type="evidence" value="ECO:0007669"/>
    <property type="project" value="UniProtKB-EC"/>
</dbReference>
<protein>
    <recommendedName>
        <fullName evidence="7 9">Uroporphyrinogen-III synthase</fullName>
        <ecNumber evidence="3 9">4.2.1.75</ecNumber>
    </recommendedName>
</protein>
<comment type="pathway">
    <text evidence="1 9">Porphyrin-containing compound metabolism; protoporphyrin-IX biosynthesis; coproporphyrinogen-III from 5-aminolevulinate: step 3/4.</text>
</comment>
<dbReference type="PANTHER" id="PTHR38042:SF1">
    <property type="entry name" value="UROPORPHYRINOGEN-III SYNTHASE, CHLOROPLASTIC"/>
    <property type="match status" value="1"/>
</dbReference>
<evidence type="ECO:0000256" key="5">
    <source>
        <dbReference type="ARBA" id="ARBA00023244"/>
    </source>
</evidence>
<dbReference type="InterPro" id="IPR003754">
    <property type="entry name" value="4pyrrol_synth_uPrphyn_synth"/>
</dbReference>
<evidence type="ECO:0000256" key="6">
    <source>
        <dbReference type="ARBA" id="ARBA00037589"/>
    </source>
</evidence>
<dbReference type="InterPro" id="IPR039793">
    <property type="entry name" value="UROS/Hem4"/>
</dbReference>
<evidence type="ECO:0000313" key="11">
    <source>
        <dbReference type="EMBL" id="MFD2681463.1"/>
    </source>
</evidence>
<comment type="function">
    <text evidence="6 9">Catalyzes cyclization of the linear tetrapyrrole, hydroxymethylbilane, to the macrocyclic uroporphyrinogen III.</text>
</comment>
<keyword evidence="4 9" id="KW-0456">Lyase</keyword>
<gene>
    <name evidence="11" type="ORF">ACFSUL_11975</name>
</gene>
<evidence type="ECO:0000256" key="8">
    <source>
        <dbReference type="ARBA" id="ARBA00048617"/>
    </source>
</evidence>
<reference evidence="12" key="1">
    <citation type="journal article" date="2019" name="Int. J. Syst. Evol. Microbiol.">
        <title>The Global Catalogue of Microorganisms (GCM) 10K type strain sequencing project: providing services to taxonomists for standard genome sequencing and annotation.</title>
        <authorList>
            <consortium name="The Broad Institute Genomics Platform"/>
            <consortium name="The Broad Institute Genome Sequencing Center for Infectious Disease"/>
            <person name="Wu L."/>
            <person name="Ma J."/>
        </authorList>
    </citation>
    <scope>NUCLEOTIDE SEQUENCE [LARGE SCALE GENOMIC DNA]</scope>
    <source>
        <strain evidence="12">KCTC 3913</strain>
    </source>
</reference>
<keyword evidence="5 9" id="KW-0627">Porphyrin biosynthesis</keyword>
<keyword evidence="12" id="KW-1185">Reference proteome</keyword>
<organism evidence="11 12">
    <name type="scientific">Bacillus seohaeanensis</name>
    <dbReference type="NCBI Taxonomy" id="284580"/>
    <lineage>
        <taxon>Bacteria</taxon>
        <taxon>Bacillati</taxon>
        <taxon>Bacillota</taxon>
        <taxon>Bacilli</taxon>
        <taxon>Bacillales</taxon>
        <taxon>Bacillaceae</taxon>
        <taxon>Bacillus</taxon>
    </lineage>
</organism>
<dbReference type="InterPro" id="IPR036108">
    <property type="entry name" value="4pyrrol_syn_uPrphyn_synt_sf"/>
</dbReference>
<feature type="domain" description="Tetrapyrrole biosynthesis uroporphyrinogen III synthase" evidence="10">
    <location>
        <begin position="23"/>
        <end position="251"/>
    </location>
</feature>
<dbReference type="RefSeq" id="WP_377935701.1">
    <property type="nucleotide sequence ID" value="NZ_JBHUMF010000030.1"/>
</dbReference>
<name>A0ABW5RS05_9BACI</name>
<evidence type="ECO:0000256" key="7">
    <source>
        <dbReference type="ARBA" id="ARBA00040167"/>
    </source>
</evidence>
<evidence type="ECO:0000313" key="12">
    <source>
        <dbReference type="Proteomes" id="UP001597506"/>
    </source>
</evidence>
<comment type="caution">
    <text evidence="11">The sequence shown here is derived from an EMBL/GenBank/DDBJ whole genome shotgun (WGS) entry which is preliminary data.</text>
</comment>
<dbReference type="EMBL" id="JBHUMF010000030">
    <property type="protein sequence ID" value="MFD2681463.1"/>
    <property type="molecule type" value="Genomic_DNA"/>
</dbReference>
<dbReference type="CDD" id="cd06578">
    <property type="entry name" value="HemD"/>
    <property type="match status" value="1"/>
</dbReference>
<comment type="similarity">
    <text evidence="2 9">Belongs to the uroporphyrinogen-III synthase family.</text>
</comment>
<comment type="catalytic activity">
    <reaction evidence="8 9">
        <text>hydroxymethylbilane = uroporphyrinogen III + H2O</text>
        <dbReference type="Rhea" id="RHEA:18965"/>
        <dbReference type="ChEBI" id="CHEBI:15377"/>
        <dbReference type="ChEBI" id="CHEBI:57308"/>
        <dbReference type="ChEBI" id="CHEBI:57845"/>
        <dbReference type="EC" id="4.2.1.75"/>
    </reaction>
</comment>